<organism evidence="1 2">
    <name type="scientific">Dallia pectoralis</name>
    <name type="common">Alaska blackfish</name>
    <dbReference type="NCBI Taxonomy" id="75939"/>
    <lineage>
        <taxon>Eukaryota</taxon>
        <taxon>Metazoa</taxon>
        <taxon>Chordata</taxon>
        <taxon>Craniata</taxon>
        <taxon>Vertebrata</taxon>
        <taxon>Euteleostomi</taxon>
        <taxon>Actinopterygii</taxon>
        <taxon>Neopterygii</taxon>
        <taxon>Teleostei</taxon>
        <taxon>Protacanthopterygii</taxon>
        <taxon>Esociformes</taxon>
        <taxon>Umbridae</taxon>
        <taxon>Dallia</taxon>
    </lineage>
</organism>
<reference evidence="1" key="1">
    <citation type="submission" date="2021-05" db="EMBL/GenBank/DDBJ databases">
        <authorList>
            <person name="Pan Q."/>
            <person name="Jouanno E."/>
            <person name="Zahm M."/>
            <person name="Klopp C."/>
            <person name="Cabau C."/>
            <person name="Louis A."/>
            <person name="Berthelot C."/>
            <person name="Parey E."/>
            <person name="Roest Crollius H."/>
            <person name="Montfort J."/>
            <person name="Robinson-Rechavi M."/>
            <person name="Bouchez O."/>
            <person name="Lampietro C."/>
            <person name="Lopez Roques C."/>
            <person name="Donnadieu C."/>
            <person name="Postlethwait J."/>
            <person name="Bobe J."/>
            <person name="Dillon D."/>
            <person name="Chandos A."/>
            <person name="von Hippel F."/>
            <person name="Guiguen Y."/>
        </authorList>
    </citation>
    <scope>NUCLEOTIDE SEQUENCE</scope>
    <source>
        <strain evidence="1">YG-Jan2019</strain>
    </source>
</reference>
<evidence type="ECO:0000313" key="1">
    <source>
        <dbReference type="EMBL" id="KAJ7992128.1"/>
    </source>
</evidence>
<name>A0ACC2FLA0_DALPE</name>
<gene>
    <name evidence="1" type="ORF">DPEC_G00275330</name>
</gene>
<proteinExistence type="predicted"/>
<comment type="caution">
    <text evidence="1">The sequence shown here is derived from an EMBL/GenBank/DDBJ whole genome shotgun (WGS) entry which is preliminary data.</text>
</comment>
<dbReference type="Proteomes" id="UP001157502">
    <property type="component" value="Chromosome 25"/>
</dbReference>
<sequence length="129" mass="14400">MTSLTRLPGSKRNYIMTSTTLPETPLDEKNQVRVLKGPEVPPLQWPHYSDTGSTFAPPHCSYHSLGHCLRTNIFPGVPVVWTSMVKESYVTHPCPAPPTGPEHWHGRKTDDMSGYGWECLGGEMDGEEH</sequence>
<protein>
    <submittedName>
        <fullName evidence="1">Uncharacterized protein</fullName>
    </submittedName>
</protein>
<evidence type="ECO:0000313" key="2">
    <source>
        <dbReference type="Proteomes" id="UP001157502"/>
    </source>
</evidence>
<dbReference type="EMBL" id="CM055752">
    <property type="protein sequence ID" value="KAJ7992128.1"/>
    <property type="molecule type" value="Genomic_DNA"/>
</dbReference>
<accession>A0ACC2FLA0</accession>
<keyword evidence="2" id="KW-1185">Reference proteome</keyword>